<proteinExistence type="inferred from homology"/>
<evidence type="ECO:0000256" key="2">
    <source>
        <dbReference type="ARBA" id="ARBA00022448"/>
    </source>
</evidence>
<dbReference type="PANTHER" id="PTHR30085">
    <property type="entry name" value="AMINO ACID ABC TRANSPORTER PERMEASE"/>
    <property type="match status" value="1"/>
</dbReference>
<protein>
    <submittedName>
        <fullName evidence="7">Polar amino acid transport system substrate-binding protein</fullName>
    </submittedName>
</protein>
<evidence type="ECO:0000256" key="3">
    <source>
        <dbReference type="ARBA" id="ARBA00022729"/>
    </source>
</evidence>
<evidence type="ECO:0000313" key="8">
    <source>
        <dbReference type="Proteomes" id="UP000199202"/>
    </source>
</evidence>
<dbReference type="AlphaFoldDB" id="A0A1G9G2B8"/>
<keyword evidence="2" id="KW-0813">Transport</keyword>
<feature type="signal peptide" evidence="5">
    <location>
        <begin position="1"/>
        <end position="22"/>
    </location>
</feature>
<evidence type="ECO:0000259" key="6">
    <source>
        <dbReference type="SMART" id="SM00062"/>
    </source>
</evidence>
<dbReference type="STRING" id="633440.SAMN05421869_120151"/>
<dbReference type="GO" id="GO:0006865">
    <property type="term" value="P:amino acid transport"/>
    <property type="evidence" value="ECO:0007669"/>
    <property type="project" value="TreeGrafter"/>
</dbReference>
<dbReference type="InterPro" id="IPR018313">
    <property type="entry name" value="SBP_3_CS"/>
</dbReference>
<dbReference type="RefSeq" id="WP_090942454.1">
    <property type="nucleotide sequence ID" value="NZ_FNDJ01000020.1"/>
</dbReference>
<evidence type="ECO:0000256" key="4">
    <source>
        <dbReference type="RuleBase" id="RU003744"/>
    </source>
</evidence>
<evidence type="ECO:0000256" key="1">
    <source>
        <dbReference type="ARBA" id="ARBA00010333"/>
    </source>
</evidence>
<organism evidence="7 8">
    <name type="scientific">Nonomuraea jiangxiensis</name>
    <dbReference type="NCBI Taxonomy" id="633440"/>
    <lineage>
        <taxon>Bacteria</taxon>
        <taxon>Bacillati</taxon>
        <taxon>Actinomycetota</taxon>
        <taxon>Actinomycetes</taxon>
        <taxon>Streptosporangiales</taxon>
        <taxon>Streptosporangiaceae</taxon>
        <taxon>Nonomuraea</taxon>
    </lineage>
</organism>
<comment type="similarity">
    <text evidence="1 4">Belongs to the bacterial solute-binding protein 3 family.</text>
</comment>
<name>A0A1G9G2B8_9ACTN</name>
<dbReference type="PANTHER" id="PTHR30085:SF6">
    <property type="entry name" value="ABC TRANSPORTER GLUTAMINE-BINDING PROTEIN GLNH"/>
    <property type="match status" value="1"/>
</dbReference>
<dbReference type="EMBL" id="FNDJ01000020">
    <property type="protein sequence ID" value="SDK94765.1"/>
    <property type="molecule type" value="Genomic_DNA"/>
</dbReference>
<dbReference type="InterPro" id="IPR001638">
    <property type="entry name" value="Solute-binding_3/MltF_N"/>
</dbReference>
<accession>A0A1G9G2B8</accession>
<reference evidence="7 8" key="1">
    <citation type="submission" date="2016-10" db="EMBL/GenBank/DDBJ databases">
        <authorList>
            <person name="de Groot N.N."/>
        </authorList>
    </citation>
    <scope>NUCLEOTIDE SEQUENCE [LARGE SCALE GENOMIC DNA]</scope>
    <source>
        <strain evidence="7 8">CGMCC 4.6533</strain>
    </source>
</reference>
<keyword evidence="8" id="KW-1185">Reference proteome</keyword>
<dbReference type="GO" id="GO:0030288">
    <property type="term" value="C:outer membrane-bounded periplasmic space"/>
    <property type="evidence" value="ECO:0007669"/>
    <property type="project" value="TreeGrafter"/>
</dbReference>
<dbReference type="GO" id="GO:0005576">
    <property type="term" value="C:extracellular region"/>
    <property type="evidence" value="ECO:0007669"/>
    <property type="project" value="TreeGrafter"/>
</dbReference>
<dbReference type="Gene3D" id="3.40.190.10">
    <property type="entry name" value="Periplasmic binding protein-like II"/>
    <property type="match status" value="2"/>
</dbReference>
<feature type="domain" description="Solute-binding protein family 3/N-terminal" evidence="6">
    <location>
        <begin position="53"/>
        <end position="274"/>
    </location>
</feature>
<dbReference type="InterPro" id="IPR051455">
    <property type="entry name" value="Bact_solute-bind_prot3"/>
</dbReference>
<keyword evidence="3 5" id="KW-0732">Signal</keyword>
<dbReference type="Pfam" id="PF00497">
    <property type="entry name" value="SBP_bac_3"/>
    <property type="match status" value="1"/>
</dbReference>
<dbReference type="Proteomes" id="UP000199202">
    <property type="component" value="Unassembled WGS sequence"/>
</dbReference>
<dbReference type="PROSITE" id="PS01039">
    <property type="entry name" value="SBP_BACTERIAL_3"/>
    <property type="match status" value="1"/>
</dbReference>
<dbReference type="PROSITE" id="PS51257">
    <property type="entry name" value="PROKAR_LIPOPROTEIN"/>
    <property type="match status" value="1"/>
</dbReference>
<dbReference type="SUPFAM" id="SSF53850">
    <property type="entry name" value="Periplasmic binding protein-like II"/>
    <property type="match status" value="1"/>
</dbReference>
<sequence length="301" mass="31712">MTTKVAGLLAVLVMAVAGCGSATGETAGTQGAGSGKPVDVGAPLPADVRAKGRLAVGVKCDYPPFGFIDESGAEAGFEVEIARRLGEYAFGTPGSATLTCVTGANRVPYLTTKRIDLIIATMNYTPERAESVDFSTPYFNSGVKLLVPKDSPITSFADLEGKPVTTTTGSTASIWLAQCVKSAKQVTFGQTSEAYSAMRSNRAVAFAQDDTLLAELASKNPGVKVVGEQKAGSPWGMGVRKSDAAMLAWVNAAIEKMRAEDSFWTAFQRTVTDKGVQQQFEQFVPRPGDSLEYPAGEIIQC</sequence>
<gene>
    <name evidence="7" type="ORF">SAMN05421869_120151</name>
</gene>
<dbReference type="OrthoDB" id="8454826at2"/>
<evidence type="ECO:0000313" key="7">
    <source>
        <dbReference type="EMBL" id="SDK94765.1"/>
    </source>
</evidence>
<evidence type="ECO:0000256" key="5">
    <source>
        <dbReference type="SAM" id="SignalP"/>
    </source>
</evidence>
<dbReference type="SMART" id="SM00062">
    <property type="entry name" value="PBPb"/>
    <property type="match status" value="1"/>
</dbReference>
<feature type="chain" id="PRO_5011563539" evidence="5">
    <location>
        <begin position="23"/>
        <end position="301"/>
    </location>
</feature>